<dbReference type="HOGENOM" id="CLU_1855496_0_0_1"/>
<evidence type="ECO:0000313" key="2">
    <source>
        <dbReference type="EMBL" id="KIK52897.1"/>
    </source>
</evidence>
<dbReference type="GO" id="GO:0090110">
    <property type="term" value="P:COPII-coated vesicle cargo loading"/>
    <property type="evidence" value="ECO:0007669"/>
    <property type="project" value="TreeGrafter"/>
</dbReference>
<keyword evidence="3" id="KW-1185">Reference proteome</keyword>
<evidence type="ECO:0000259" key="1">
    <source>
        <dbReference type="Pfam" id="PF04811"/>
    </source>
</evidence>
<proteinExistence type="predicted"/>
<dbReference type="PANTHER" id="PTHR13803">
    <property type="entry name" value="SEC24-RELATED PROTEIN"/>
    <property type="match status" value="1"/>
</dbReference>
<evidence type="ECO:0000313" key="3">
    <source>
        <dbReference type="Proteomes" id="UP000053593"/>
    </source>
</evidence>
<dbReference type="InterPro" id="IPR006896">
    <property type="entry name" value="Sec23/24_trunk_dom"/>
</dbReference>
<dbReference type="PANTHER" id="PTHR13803:SF39">
    <property type="entry name" value="SECRETORY 24AB, ISOFORM A"/>
    <property type="match status" value="1"/>
</dbReference>
<gene>
    <name evidence="2" type="ORF">GYMLUDRAFT_250877</name>
</gene>
<dbReference type="GO" id="GO:0008270">
    <property type="term" value="F:zinc ion binding"/>
    <property type="evidence" value="ECO:0007669"/>
    <property type="project" value="TreeGrafter"/>
</dbReference>
<dbReference type="OrthoDB" id="49016at2759"/>
<name>A0A0D0C500_9AGAR</name>
<dbReference type="AlphaFoldDB" id="A0A0D0C500"/>
<reference evidence="2 3" key="1">
    <citation type="submission" date="2014-04" db="EMBL/GenBank/DDBJ databases">
        <title>Evolutionary Origins and Diversification of the Mycorrhizal Mutualists.</title>
        <authorList>
            <consortium name="DOE Joint Genome Institute"/>
            <consortium name="Mycorrhizal Genomics Consortium"/>
            <person name="Kohler A."/>
            <person name="Kuo A."/>
            <person name="Nagy L.G."/>
            <person name="Floudas D."/>
            <person name="Copeland A."/>
            <person name="Barry K.W."/>
            <person name="Cichocki N."/>
            <person name="Veneault-Fourrey C."/>
            <person name="LaButti K."/>
            <person name="Lindquist E.A."/>
            <person name="Lipzen A."/>
            <person name="Lundell T."/>
            <person name="Morin E."/>
            <person name="Murat C."/>
            <person name="Riley R."/>
            <person name="Ohm R."/>
            <person name="Sun H."/>
            <person name="Tunlid A."/>
            <person name="Henrissat B."/>
            <person name="Grigoriev I.V."/>
            <person name="Hibbett D.S."/>
            <person name="Martin F."/>
        </authorList>
    </citation>
    <scope>NUCLEOTIDE SEQUENCE [LARGE SCALE GENOMIC DNA]</scope>
    <source>
        <strain evidence="2 3">FD-317 M1</strain>
    </source>
</reference>
<accession>A0A0D0C500</accession>
<sequence>MIKISHAIVAINVVEIELRGLGDHVRIQALAYPLLPRRFPSQYPSLSLPSVGSGALKNREDLKVLGTAKESGLLQAVSPLYKTFAIPSHVSVDMFLFSSAYQDVASLYKGEPPPILSALAKHTTTRPSMLPGPRMRLS</sequence>
<dbReference type="EMBL" id="KN834836">
    <property type="protein sequence ID" value="KIK52897.1"/>
    <property type="molecule type" value="Genomic_DNA"/>
</dbReference>
<feature type="domain" description="Sec23/Sec24 trunk" evidence="1">
    <location>
        <begin position="47"/>
        <end position="107"/>
    </location>
</feature>
<dbReference type="GO" id="GO:0000149">
    <property type="term" value="F:SNARE binding"/>
    <property type="evidence" value="ECO:0007669"/>
    <property type="project" value="TreeGrafter"/>
</dbReference>
<dbReference type="GO" id="GO:0006886">
    <property type="term" value="P:intracellular protein transport"/>
    <property type="evidence" value="ECO:0007669"/>
    <property type="project" value="InterPro"/>
</dbReference>
<dbReference type="SUPFAM" id="SSF53300">
    <property type="entry name" value="vWA-like"/>
    <property type="match status" value="1"/>
</dbReference>
<dbReference type="GO" id="GO:0070971">
    <property type="term" value="C:endoplasmic reticulum exit site"/>
    <property type="evidence" value="ECO:0007669"/>
    <property type="project" value="TreeGrafter"/>
</dbReference>
<dbReference type="Gene3D" id="3.40.50.410">
    <property type="entry name" value="von Willebrand factor, type A domain"/>
    <property type="match status" value="1"/>
</dbReference>
<dbReference type="Pfam" id="PF04811">
    <property type="entry name" value="Sec23_trunk"/>
    <property type="match status" value="1"/>
</dbReference>
<organism evidence="2 3">
    <name type="scientific">Collybiopsis luxurians FD-317 M1</name>
    <dbReference type="NCBI Taxonomy" id="944289"/>
    <lineage>
        <taxon>Eukaryota</taxon>
        <taxon>Fungi</taxon>
        <taxon>Dikarya</taxon>
        <taxon>Basidiomycota</taxon>
        <taxon>Agaricomycotina</taxon>
        <taxon>Agaricomycetes</taxon>
        <taxon>Agaricomycetidae</taxon>
        <taxon>Agaricales</taxon>
        <taxon>Marasmiineae</taxon>
        <taxon>Omphalotaceae</taxon>
        <taxon>Collybiopsis</taxon>
        <taxon>Collybiopsis luxurians</taxon>
    </lineage>
</organism>
<dbReference type="Proteomes" id="UP000053593">
    <property type="component" value="Unassembled WGS sequence"/>
</dbReference>
<protein>
    <submittedName>
        <fullName evidence="2">Unplaced genomic scaffold GYMLUscaffold_88, whole genome shotgun sequence</fullName>
    </submittedName>
</protein>
<dbReference type="GO" id="GO:0030127">
    <property type="term" value="C:COPII vesicle coat"/>
    <property type="evidence" value="ECO:0007669"/>
    <property type="project" value="InterPro"/>
</dbReference>
<dbReference type="InterPro" id="IPR050550">
    <property type="entry name" value="SEC23_SEC24_subfamily"/>
</dbReference>
<dbReference type="InterPro" id="IPR036465">
    <property type="entry name" value="vWFA_dom_sf"/>
</dbReference>